<name>A0A0G0DJ34_9BACT</name>
<dbReference type="SUPFAM" id="SSF54523">
    <property type="entry name" value="Pili subunits"/>
    <property type="match status" value="1"/>
</dbReference>
<accession>A0A0G0DJ34</accession>
<keyword evidence="5 6" id="KW-0472">Membrane</keyword>
<evidence type="ECO:0000313" key="7">
    <source>
        <dbReference type="EMBL" id="KKP88806.1"/>
    </source>
</evidence>
<reference evidence="7 8" key="1">
    <citation type="journal article" date="2015" name="Nature">
        <title>rRNA introns, odd ribosomes, and small enigmatic genomes across a large radiation of phyla.</title>
        <authorList>
            <person name="Brown C.T."/>
            <person name="Hug L.A."/>
            <person name="Thomas B.C."/>
            <person name="Sharon I."/>
            <person name="Castelle C.J."/>
            <person name="Singh A."/>
            <person name="Wilkins M.J."/>
            <person name="Williams K.H."/>
            <person name="Banfield J.F."/>
        </authorList>
    </citation>
    <scope>NUCLEOTIDE SEQUENCE [LARGE SCALE GENOMIC DNA]</scope>
</reference>
<dbReference type="GO" id="GO:0016020">
    <property type="term" value="C:membrane"/>
    <property type="evidence" value="ECO:0007669"/>
    <property type="project" value="UniProtKB-SubCell"/>
</dbReference>
<dbReference type="PANTHER" id="PTHR30093">
    <property type="entry name" value="GENERAL SECRETION PATHWAY PROTEIN G"/>
    <property type="match status" value="1"/>
</dbReference>
<dbReference type="Pfam" id="PF07963">
    <property type="entry name" value="N_methyl"/>
    <property type="match status" value="1"/>
</dbReference>
<dbReference type="InterPro" id="IPR045584">
    <property type="entry name" value="Pilin-like"/>
</dbReference>
<evidence type="ECO:0000256" key="1">
    <source>
        <dbReference type="ARBA" id="ARBA00004167"/>
    </source>
</evidence>
<evidence type="ECO:0000256" key="3">
    <source>
        <dbReference type="ARBA" id="ARBA00022692"/>
    </source>
</evidence>
<comment type="caution">
    <text evidence="7">The sequence shown here is derived from an EMBL/GenBank/DDBJ whole genome shotgun (WGS) entry which is preliminary data.</text>
</comment>
<keyword evidence="4 6" id="KW-1133">Transmembrane helix</keyword>
<dbReference type="InterPro" id="IPR012902">
    <property type="entry name" value="N_methyl_site"/>
</dbReference>
<dbReference type="Proteomes" id="UP000034798">
    <property type="component" value="Unassembled WGS sequence"/>
</dbReference>
<proteinExistence type="predicted"/>
<evidence type="ECO:0000256" key="6">
    <source>
        <dbReference type="SAM" id="Phobius"/>
    </source>
</evidence>
<dbReference type="GO" id="GO:0015627">
    <property type="term" value="C:type II protein secretion system complex"/>
    <property type="evidence" value="ECO:0007669"/>
    <property type="project" value="InterPro"/>
</dbReference>
<dbReference type="EMBL" id="LBQZ01000012">
    <property type="protein sequence ID" value="KKP88806.1"/>
    <property type="molecule type" value="Genomic_DNA"/>
</dbReference>
<evidence type="ECO:0000256" key="5">
    <source>
        <dbReference type="ARBA" id="ARBA00023136"/>
    </source>
</evidence>
<dbReference type="NCBIfam" id="TIGR02532">
    <property type="entry name" value="IV_pilin_GFxxxE"/>
    <property type="match status" value="1"/>
</dbReference>
<dbReference type="GO" id="GO:0015628">
    <property type="term" value="P:protein secretion by the type II secretion system"/>
    <property type="evidence" value="ECO:0007669"/>
    <property type="project" value="InterPro"/>
</dbReference>
<feature type="transmembrane region" description="Helical" evidence="6">
    <location>
        <begin position="12"/>
        <end position="34"/>
    </location>
</feature>
<comment type="subcellular location">
    <subcellularLocation>
        <location evidence="1">Membrane</location>
        <topology evidence="1">Single-pass membrane protein</topology>
    </subcellularLocation>
</comment>
<evidence type="ECO:0000313" key="8">
    <source>
        <dbReference type="Proteomes" id="UP000034798"/>
    </source>
</evidence>
<organism evidence="7 8">
    <name type="scientific">Candidatus Nomurabacteria bacterium GW2011_GWC2_35_8</name>
    <dbReference type="NCBI Taxonomy" id="1618752"/>
    <lineage>
        <taxon>Bacteria</taxon>
        <taxon>Candidatus Nomuraibacteriota</taxon>
    </lineage>
</organism>
<dbReference type="PANTHER" id="PTHR30093:SF44">
    <property type="entry name" value="TYPE II SECRETION SYSTEM CORE PROTEIN G"/>
    <property type="match status" value="1"/>
</dbReference>
<dbReference type="InterPro" id="IPR000983">
    <property type="entry name" value="Bac_GSPG_pilin"/>
</dbReference>
<dbReference type="Gene3D" id="3.30.700.10">
    <property type="entry name" value="Glycoprotein, Type 4 Pilin"/>
    <property type="match status" value="1"/>
</dbReference>
<evidence type="ECO:0000256" key="2">
    <source>
        <dbReference type="ARBA" id="ARBA00022481"/>
    </source>
</evidence>
<gene>
    <name evidence="7" type="ORF">UR91_C0012G0013</name>
</gene>
<dbReference type="PRINTS" id="PR00813">
    <property type="entry name" value="BCTERIALGSPG"/>
</dbReference>
<dbReference type="PROSITE" id="PS00409">
    <property type="entry name" value="PROKAR_NTER_METHYL"/>
    <property type="match status" value="1"/>
</dbReference>
<sequence>MKNFKKDNKGFTLIELLVVVAIIALLASVVMTALSEVRARGRDSKRTLDIKEVMKAIEMYYSDNGYYPYLAENPDTAFTYPPFADLLKNYIVSLPTDPLGDIWHTYRYITATQYQSTTYAIRVRFETMNQTGIIFGNPSYGYGYCSTGVNVHYGWWGGGTTETQLPQCTAIPHI</sequence>
<dbReference type="AlphaFoldDB" id="A0A0G0DJ34"/>
<keyword evidence="3 6" id="KW-0812">Transmembrane</keyword>
<evidence type="ECO:0000256" key="4">
    <source>
        <dbReference type="ARBA" id="ARBA00022989"/>
    </source>
</evidence>
<protein>
    <submittedName>
        <fullName evidence="7">General secretion pathway protein G</fullName>
    </submittedName>
</protein>
<keyword evidence="2" id="KW-0488">Methylation</keyword>